<accession>A0AAV9GRQ3</accession>
<feature type="compositionally biased region" description="Basic and acidic residues" evidence="1">
    <location>
        <begin position="28"/>
        <end position="40"/>
    </location>
</feature>
<proteinExistence type="predicted"/>
<keyword evidence="3" id="KW-1185">Reference proteome</keyword>
<organism evidence="2 3">
    <name type="scientific">Podospora aff. communis PSN243</name>
    <dbReference type="NCBI Taxonomy" id="3040156"/>
    <lineage>
        <taxon>Eukaryota</taxon>
        <taxon>Fungi</taxon>
        <taxon>Dikarya</taxon>
        <taxon>Ascomycota</taxon>
        <taxon>Pezizomycotina</taxon>
        <taxon>Sordariomycetes</taxon>
        <taxon>Sordariomycetidae</taxon>
        <taxon>Sordariales</taxon>
        <taxon>Podosporaceae</taxon>
        <taxon>Podospora</taxon>
    </lineage>
</organism>
<protein>
    <submittedName>
        <fullName evidence="2">Uncharacterized protein</fullName>
    </submittedName>
</protein>
<sequence>MVDVGAVPMLRLRTRLKPENEPQATRFGEPRSWRGAEEPQHGGVAEESGASLDSIGGAQASFDPSFELERRQEAKLFSKTLGAQKWVQLDRFGYRRSVSWRDGEPHRRILPSSSRLPCTLPLQGSDSTLALPAKPRSVICIMPDFDPPYRLAYLAQNWHGSLKHGALDTTSAQMDNGDVGQKAPEQRAPPERTTSKKCTTSHLGQFPQRQYLGGLPLDSRRSTLVDVKRVFLHNSL</sequence>
<dbReference type="EMBL" id="MU865930">
    <property type="protein sequence ID" value="KAK4451061.1"/>
    <property type="molecule type" value="Genomic_DNA"/>
</dbReference>
<feature type="region of interest" description="Disordered" evidence="1">
    <location>
        <begin position="16"/>
        <end position="50"/>
    </location>
</feature>
<name>A0AAV9GRQ3_9PEZI</name>
<dbReference type="AlphaFoldDB" id="A0AAV9GRQ3"/>
<reference evidence="2" key="2">
    <citation type="submission" date="2023-05" db="EMBL/GenBank/DDBJ databases">
        <authorList>
            <consortium name="Lawrence Berkeley National Laboratory"/>
            <person name="Steindorff A."/>
            <person name="Hensen N."/>
            <person name="Bonometti L."/>
            <person name="Westerberg I."/>
            <person name="Brannstrom I.O."/>
            <person name="Guillou S."/>
            <person name="Cros-Aarteil S."/>
            <person name="Calhoun S."/>
            <person name="Haridas S."/>
            <person name="Kuo A."/>
            <person name="Mondo S."/>
            <person name="Pangilinan J."/>
            <person name="Riley R."/>
            <person name="Labutti K."/>
            <person name="Andreopoulos B."/>
            <person name="Lipzen A."/>
            <person name="Chen C."/>
            <person name="Yanf M."/>
            <person name="Daum C."/>
            <person name="Ng V."/>
            <person name="Clum A."/>
            <person name="Ohm R."/>
            <person name="Martin F."/>
            <person name="Silar P."/>
            <person name="Natvig D."/>
            <person name="Lalanne C."/>
            <person name="Gautier V."/>
            <person name="Ament-Velasquez S.L."/>
            <person name="Kruys A."/>
            <person name="Hutchinson M.I."/>
            <person name="Powell A.J."/>
            <person name="Barry K."/>
            <person name="Miller A.N."/>
            <person name="Grigoriev I.V."/>
            <person name="Debuchy R."/>
            <person name="Gladieux P."/>
            <person name="Thoren M.H."/>
            <person name="Johannesson H."/>
        </authorList>
    </citation>
    <scope>NUCLEOTIDE SEQUENCE</scope>
    <source>
        <strain evidence="2">PSN243</strain>
    </source>
</reference>
<dbReference type="Proteomes" id="UP001321760">
    <property type="component" value="Unassembled WGS sequence"/>
</dbReference>
<gene>
    <name evidence="2" type="ORF">QBC34DRAFT_424357</name>
</gene>
<evidence type="ECO:0000313" key="2">
    <source>
        <dbReference type="EMBL" id="KAK4451061.1"/>
    </source>
</evidence>
<comment type="caution">
    <text evidence="2">The sequence shown here is derived from an EMBL/GenBank/DDBJ whole genome shotgun (WGS) entry which is preliminary data.</text>
</comment>
<feature type="region of interest" description="Disordered" evidence="1">
    <location>
        <begin position="169"/>
        <end position="198"/>
    </location>
</feature>
<reference evidence="2" key="1">
    <citation type="journal article" date="2023" name="Mol. Phylogenet. Evol.">
        <title>Genome-scale phylogeny and comparative genomics of the fungal order Sordariales.</title>
        <authorList>
            <person name="Hensen N."/>
            <person name="Bonometti L."/>
            <person name="Westerberg I."/>
            <person name="Brannstrom I.O."/>
            <person name="Guillou S."/>
            <person name="Cros-Aarteil S."/>
            <person name="Calhoun S."/>
            <person name="Haridas S."/>
            <person name="Kuo A."/>
            <person name="Mondo S."/>
            <person name="Pangilinan J."/>
            <person name="Riley R."/>
            <person name="LaButti K."/>
            <person name="Andreopoulos B."/>
            <person name="Lipzen A."/>
            <person name="Chen C."/>
            <person name="Yan M."/>
            <person name="Daum C."/>
            <person name="Ng V."/>
            <person name="Clum A."/>
            <person name="Steindorff A."/>
            <person name="Ohm R.A."/>
            <person name="Martin F."/>
            <person name="Silar P."/>
            <person name="Natvig D.O."/>
            <person name="Lalanne C."/>
            <person name="Gautier V."/>
            <person name="Ament-Velasquez S.L."/>
            <person name="Kruys A."/>
            <person name="Hutchinson M.I."/>
            <person name="Powell A.J."/>
            <person name="Barry K."/>
            <person name="Miller A.N."/>
            <person name="Grigoriev I.V."/>
            <person name="Debuchy R."/>
            <person name="Gladieux P."/>
            <person name="Hiltunen Thoren M."/>
            <person name="Johannesson H."/>
        </authorList>
    </citation>
    <scope>NUCLEOTIDE SEQUENCE</scope>
    <source>
        <strain evidence="2">PSN243</strain>
    </source>
</reference>
<evidence type="ECO:0000313" key="3">
    <source>
        <dbReference type="Proteomes" id="UP001321760"/>
    </source>
</evidence>
<evidence type="ECO:0000256" key="1">
    <source>
        <dbReference type="SAM" id="MobiDB-lite"/>
    </source>
</evidence>
<feature type="compositionally biased region" description="Basic and acidic residues" evidence="1">
    <location>
        <begin position="184"/>
        <end position="194"/>
    </location>
</feature>